<dbReference type="OrthoDB" id="676979at2759"/>
<evidence type="ECO:0000256" key="4">
    <source>
        <dbReference type="ARBA" id="ARBA00022729"/>
    </source>
</evidence>
<dbReference type="PANTHER" id="PTHR48056">
    <property type="entry name" value="LRR RECEPTOR-LIKE SERINE/THREONINE-PROTEIN KINASE-RELATED"/>
    <property type="match status" value="1"/>
</dbReference>
<evidence type="ECO:0000256" key="8">
    <source>
        <dbReference type="ARBA" id="ARBA00023180"/>
    </source>
</evidence>
<keyword evidence="3 9" id="KW-0812">Transmembrane</keyword>
<dbReference type="Gene3D" id="1.10.510.10">
    <property type="entry name" value="Transferase(Phosphotransferase) domain 1"/>
    <property type="match status" value="1"/>
</dbReference>
<proteinExistence type="predicted"/>
<keyword evidence="13" id="KW-1185">Reference proteome</keyword>
<keyword evidence="7 9" id="KW-0472">Membrane</keyword>
<protein>
    <recommendedName>
        <fullName evidence="11">Protein kinase domain-containing protein</fullName>
    </recommendedName>
</protein>
<reference evidence="12" key="1">
    <citation type="submission" date="2022-04" db="EMBL/GenBank/DDBJ databases">
        <title>Carnegiea gigantea Genome sequencing and assembly v2.</title>
        <authorList>
            <person name="Copetti D."/>
            <person name="Sanderson M.J."/>
            <person name="Burquez A."/>
            <person name="Wojciechowski M.F."/>
        </authorList>
    </citation>
    <scope>NUCLEOTIDE SEQUENCE</scope>
    <source>
        <strain evidence="12">SGP5-SGP5p</strain>
        <tissue evidence="12">Aerial part</tissue>
    </source>
</reference>
<evidence type="ECO:0000313" key="12">
    <source>
        <dbReference type="EMBL" id="KAJ8450127.1"/>
    </source>
</evidence>
<keyword evidence="6 9" id="KW-1133">Transmembrane helix</keyword>
<organism evidence="12 13">
    <name type="scientific">Carnegiea gigantea</name>
    <dbReference type="NCBI Taxonomy" id="171969"/>
    <lineage>
        <taxon>Eukaryota</taxon>
        <taxon>Viridiplantae</taxon>
        <taxon>Streptophyta</taxon>
        <taxon>Embryophyta</taxon>
        <taxon>Tracheophyta</taxon>
        <taxon>Spermatophyta</taxon>
        <taxon>Magnoliopsida</taxon>
        <taxon>eudicotyledons</taxon>
        <taxon>Gunneridae</taxon>
        <taxon>Pentapetalae</taxon>
        <taxon>Caryophyllales</taxon>
        <taxon>Cactineae</taxon>
        <taxon>Cactaceae</taxon>
        <taxon>Cactoideae</taxon>
        <taxon>Echinocereeae</taxon>
        <taxon>Carnegiea</taxon>
    </lineage>
</organism>
<dbReference type="GO" id="GO:0033612">
    <property type="term" value="F:receptor serine/threonine kinase binding"/>
    <property type="evidence" value="ECO:0007669"/>
    <property type="project" value="TreeGrafter"/>
</dbReference>
<evidence type="ECO:0000313" key="13">
    <source>
        <dbReference type="Proteomes" id="UP001153076"/>
    </source>
</evidence>
<dbReference type="Gene3D" id="3.30.200.20">
    <property type="entry name" value="Phosphorylase Kinase, domain 1"/>
    <property type="match status" value="1"/>
</dbReference>
<feature type="signal peptide" evidence="10">
    <location>
        <begin position="1"/>
        <end position="23"/>
    </location>
</feature>
<accession>A0A9Q1KV91</accession>
<feature type="transmembrane region" description="Helical" evidence="9">
    <location>
        <begin position="385"/>
        <end position="408"/>
    </location>
</feature>
<evidence type="ECO:0000259" key="11">
    <source>
        <dbReference type="PROSITE" id="PS50011"/>
    </source>
</evidence>
<keyword evidence="8" id="KW-0325">Glycoprotein</keyword>
<evidence type="ECO:0000256" key="2">
    <source>
        <dbReference type="ARBA" id="ARBA00022614"/>
    </source>
</evidence>
<dbReference type="GO" id="GO:0005524">
    <property type="term" value="F:ATP binding"/>
    <property type="evidence" value="ECO:0007669"/>
    <property type="project" value="InterPro"/>
</dbReference>
<dbReference type="FunFam" id="3.80.10.10:FF:000129">
    <property type="entry name" value="Leucine-rich repeat receptor-like kinase"/>
    <property type="match status" value="1"/>
</dbReference>
<name>A0A9Q1KV91_9CARY</name>
<dbReference type="PANTHER" id="PTHR48056:SF37">
    <property type="entry name" value="PROTEIN KINASE DOMAIN-CONTAINING PROTEIN"/>
    <property type="match status" value="1"/>
</dbReference>
<dbReference type="InterPro" id="IPR001245">
    <property type="entry name" value="Ser-Thr/Tyr_kinase_cat_dom"/>
</dbReference>
<feature type="chain" id="PRO_5040440678" description="Protein kinase domain-containing protein" evidence="10">
    <location>
        <begin position="24"/>
        <end position="751"/>
    </location>
</feature>
<dbReference type="FunFam" id="3.30.200.20:FF:000371">
    <property type="entry name" value="Protein NSP-INTERACTING KINASE 2"/>
    <property type="match status" value="1"/>
</dbReference>
<evidence type="ECO:0000256" key="9">
    <source>
        <dbReference type="SAM" id="Phobius"/>
    </source>
</evidence>
<dbReference type="Pfam" id="PF08263">
    <property type="entry name" value="LRRNT_2"/>
    <property type="match status" value="1"/>
</dbReference>
<evidence type="ECO:0000256" key="7">
    <source>
        <dbReference type="ARBA" id="ARBA00023136"/>
    </source>
</evidence>
<keyword evidence="5" id="KW-0677">Repeat</keyword>
<dbReference type="Pfam" id="PF13855">
    <property type="entry name" value="LRR_8"/>
    <property type="match status" value="1"/>
</dbReference>
<feature type="domain" description="Protein kinase" evidence="11">
    <location>
        <begin position="479"/>
        <end position="747"/>
    </location>
</feature>
<dbReference type="InterPro" id="IPR013210">
    <property type="entry name" value="LRR_N_plant-typ"/>
</dbReference>
<dbReference type="FunFam" id="3.80.10.10:FF:000562">
    <property type="entry name" value="Protein NSP-INTERACTING KINASE 2"/>
    <property type="match status" value="1"/>
</dbReference>
<evidence type="ECO:0000256" key="3">
    <source>
        <dbReference type="ARBA" id="ARBA00022692"/>
    </source>
</evidence>
<dbReference type="Pfam" id="PF00560">
    <property type="entry name" value="LRR_1"/>
    <property type="match status" value="2"/>
</dbReference>
<evidence type="ECO:0000256" key="5">
    <source>
        <dbReference type="ARBA" id="ARBA00022737"/>
    </source>
</evidence>
<comment type="subcellular location">
    <subcellularLocation>
        <location evidence="1">Membrane</location>
        <topology evidence="1">Single-pass membrane protein</topology>
    </subcellularLocation>
</comment>
<dbReference type="SUPFAM" id="SSF52058">
    <property type="entry name" value="L domain-like"/>
    <property type="match status" value="1"/>
</dbReference>
<dbReference type="EMBL" id="JAKOGI010000017">
    <property type="protein sequence ID" value="KAJ8450127.1"/>
    <property type="molecule type" value="Genomic_DNA"/>
</dbReference>
<dbReference type="InterPro" id="IPR032675">
    <property type="entry name" value="LRR_dom_sf"/>
</dbReference>
<dbReference type="InterPro" id="IPR001611">
    <property type="entry name" value="Leu-rich_rpt"/>
</dbReference>
<gene>
    <name evidence="12" type="ORF">Cgig2_033321</name>
</gene>
<keyword evidence="2" id="KW-0433">Leucine-rich repeat</keyword>
<evidence type="ECO:0000256" key="1">
    <source>
        <dbReference type="ARBA" id="ARBA00004167"/>
    </source>
</evidence>
<dbReference type="InterPro" id="IPR050647">
    <property type="entry name" value="Plant_LRR-RLKs"/>
</dbReference>
<dbReference type="AlphaFoldDB" id="A0A9Q1KV91"/>
<evidence type="ECO:0000256" key="6">
    <source>
        <dbReference type="ARBA" id="ARBA00022989"/>
    </source>
</evidence>
<dbReference type="PROSITE" id="PS50011">
    <property type="entry name" value="PROTEIN_KINASE_DOM"/>
    <property type="match status" value="1"/>
</dbReference>
<dbReference type="SUPFAM" id="SSF56112">
    <property type="entry name" value="Protein kinase-like (PK-like)"/>
    <property type="match status" value="1"/>
</dbReference>
<dbReference type="InterPro" id="IPR011009">
    <property type="entry name" value="Kinase-like_dom_sf"/>
</dbReference>
<dbReference type="InterPro" id="IPR000719">
    <property type="entry name" value="Prot_kinase_dom"/>
</dbReference>
<keyword evidence="4 10" id="KW-0732">Signal</keyword>
<sequence>MKLTQCLFLLSMAFFFLCRQTVCLNAQLRTLIDIKAALDPHSLYLSSWTIDGDPCGGSFLGVACNELGQVANISLQGQGLDGFIPSTIGGLKSLSGLYLHFNRLSGGIPKEIAELTQLTDLYLNVNNLSGEIPQEIGNMSSLQGYIFWILYLSIAHSSQSFNFLIRFCSFCCLDCSGFLAVWTRKRYATVHFLSRGMCYFEDFLLSYSYGLKTELTCWKCFNLLVGCAVLQLCYNEIRGNVPAQLGSLKNLNVLALQYNHLTGAIPASLGDLNLLIRLDLSFNQFFGSIPVKLAEAPSLRILDVRNNTLSGTVPFALHRLNDGFQYENNAGLCGAGFASLKVCMDSDGQNPNKPDNGKEEIPESVNLPSNCSKPQCLNPHKHSRAGVISGVVVLALVSVIGLSMFLWYRRRKQKIGSTTGASDSQLNTDQSDEVCRRGASPLISLEYSNGWDPLSKGSWEALESFMFNLEDVQSATQHFSEVNFLGRSSCSAVYKGVLRDGSIVAVKRIAKTSCKSDESEFLKGLKILTSLQHGNLVRLRGFCCSKGRRECFLVFDFVPNGNLLQYLDLKSGDEKVLEWSTRVYIIKGIAKGMDYLHAPQGSKPALVHQNLSAEKVLIDWRFNPQLFGSGLHKLLADDIVFSMLKASAAMGYLAPEYTTMGKFTDKSDIYAFGMLVFQILSGKTRIDPSNRQGAELGRLADFIDANLNGKYSESEATKLGKIAFLCTHELPHQRPTINDIRQELSLLVDSS</sequence>
<dbReference type="Pfam" id="PF07714">
    <property type="entry name" value="PK_Tyr_Ser-Thr"/>
    <property type="match status" value="1"/>
</dbReference>
<comment type="caution">
    <text evidence="12">The sequence shown here is derived from an EMBL/GenBank/DDBJ whole genome shotgun (WGS) entry which is preliminary data.</text>
</comment>
<dbReference type="Gene3D" id="3.80.10.10">
    <property type="entry name" value="Ribonuclease Inhibitor"/>
    <property type="match status" value="2"/>
</dbReference>
<dbReference type="GO" id="GO:0004672">
    <property type="term" value="F:protein kinase activity"/>
    <property type="evidence" value="ECO:0007669"/>
    <property type="project" value="InterPro"/>
</dbReference>
<dbReference type="GO" id="GO:0016020">
    <property type="term" value="C:membrane"/>
    <property type="evidence" value="ECO:0007669"/>
    <property type="project" value="UniProtKB-SubCell"/>
</dbReference>
<dbReference type="Proteomes" id="UP001153076">
    <property type="component" value="Unassembled WGS sequence"/>
</dbReference>
<evidence type="ECO:0000256" key="10">
    <source>
        <dbReference type="SAM" id="SignalP"/>
    </source>
</evidence>